<dbReference type="Proteomes" id="UP001152888">
    <property type="component" value="Unassembled WGS sequence"/>
</dbReference>
<evidence type="ECO:0008006" key="4">
    <source>
        <dbReference type="Google" id="ProtNLM"/>
    </source>
</evidence>
<evidence type="ECO:0000313" key="3">
    <source>
        <dbReference type="Proteomes" id="UP001152888"/>
    </source>
</evidence>
<evidence type="ECO:0000256" key="1">
    <source>
        <dbReference type="SAM" id="MobiDB-lite"/>
    </source>
</evidence>
<organism evidence="2 3">
    <name type="scientific">Acanthoscelides obtectus</name>
    <name type="common">Bean weevil</name>
    <name type="synonym">Bruchus obtectus</name>
    <dbReference type="NCBI Taxonomy" id="200917"/>
    <lineage>
        <taxon>Eukaryota</taxon>
        <taxon>Metazoa</taxon>
        <taxon>Ecdysozoa</taxon>
        <taxon>Arthropoda</taxon>
        <taxon>Hexapoda</taxon>
        <taxon>Insecta</taxon>
        <taxon>Pterygota</taxon>
        <taxon>Neoptera</taxon>
        <taxon>Endopterygota</taxon>
        <taxon>Coleoptera</taxon>
        <taxon>Polyphaga</taxon>
        <taxon>Cucujiformia</taxon>
        <taxon>Chrysomeloidea</taxon>
        <taxon>Chrysomelidae</taxon>
        <taxon>Bruchinae</taxon>
        <taxon>Bruchini</taxon>
        <taxon>Acanthoscelides</taxon>
    </lineage>
</organism>
<keyword evidence="3" id="KW-1185">Reference proteome</keyword>
<dbReference type="AlphaFoldDB" id="A0A9P0JQC7"/>
<name>A0A9P0JQC7_ACAOB</name>
<proteinExistence type="predicted"/>
<accession>A0A9P0JQC7</accession>
<reference evidence="2" key="1">
    <citation type="submission" date="2022-03" db="EMBL/GenBank/DDBJ databases">
        <authorList>
            <person name="Sayadi A."/>
        </authorList>
    </citation>
    <scope>NUCLEOTIDE SEQUENCE</scope>
</reference>
<comment type="caution">
    <text evidence="2">The sequence shown here is derived from an EMBL/GenBank/DDBJ whole genome shotgun (WGS) entry which is preliminary data.</text>
</comment>
<sequence length="87" mass="9825">MEENVELLDHPPYTPDLSPNDSFTARKLKTDYVVKGSSHRKKQLTHSKMPFWICQQTSGISASKIGSRACTCVLIFVENTSKNNRVI</sequence>
<gene>
    <name evidence="2" type="ORF">ACAOBT_LOCUS1194</name>
</gene>
<dbReference type="EMBL" id="CAKOFQ010006661">
    <property type="protein sequence ID" value="CAH1955715.1"/>
    <property type="molecule type" value="Genomic_DNA"/>
</dbReference>
<evidence type="ECO:0000313" key="2">
    <source>
        <dbReference type="EMBL" id="CAH1955715.1"/>
    </source>
</evidence>
<protein>
    <recommendedName>
        <fullName evidence="4">Histone-lysine N-methyltransferase SETMAR</fullName>
    </recommendedName>
</protein>
<feature type="region of interest" description="Disordered" evidence="1">
    <location>
        <begin position="1"/>
        <end position="22"/>
    </location>
</feature>